<feature type="transmembrane region" description="Helical" evidence="7">
    <location>
        <begin position="262"/>
        <end position="282"/>
    </location>
</feature>
<dbReference type="SUPFAM" id="SSF103473">
    <property type="entry name" value="MFS general substrate transporter"/>
    <property type="match status" value="1"/>
</dbReference>
<keyword evidence="3 7" id="KW-0812">Transmembrane</keyword>
<feature type="transmembrane region" description="Helical" evidence="7">
    <location>
        <begin position="143"/>
        <end position="161"/>
    </location>
</feature>
<dbReference type="AlphaFoldDB" id="A0A1X7V9S3"/>
<feature type="transmembrane region" description="Helical" evidence="7">
    <location>
        <begin position="427"/>
        <end position="445"/>
    </location>
</feature>
<keyword evidence="5 7" id="KW-1133">Transmembrane helix</keyword>
<feature type="transmembrane region" description="Helical" evidence="7">
    <location>
        <begin position="173"/>
        <end position="191"/>
    </location>
</feature>
<evidence type="ECO:0000313" key="8">
    <source>
        <dbReference type="EnsemblMetazoa" id="Aqu2.1.36267_001"/>
    </source>
</evidence>
<dbReference type="InParanoid" id="A0A1X7V9S3"/>
<evidence type="ECO:0000256" key="6">
    <source>
        <dbReference type="ARBA" id="ARBA00023136"/>
    </source>
</evidence>
<proteinExistence type="inferred from homology"/>
<feature type="transmembrane region" description="Helical" evidence="7">
    <location>
        <begin position="461"/>
        <end position="481"/>
    </location>
</feature>
<feature type="transmembrane region" description="Helical" evidence="7">
    <location>
        <begin position="77"/>
        <end position="98"/>
    </location>
</feature>
<feature type="transmembrane region" description="Helical" evidence="7">
    <location>
        <begin position="397"/>
        <end position="415"/>
    </location>
</feature>
<dbReference type="GO" id="GO:0015833">
    <property type="term" value="P:peptide transport"/>
    <property type="evidence" value="ECO:0007669"/>
    <property type="project" value="UniProtKB-KW"/>
</dbReference>
<sequence length="518" mass="58578">MAEAIEKQRWTVTIILLWLFLVRLFDPSIVNSVQNWSAHQKELYDDTLNSSVIVFYLFLPLLVLLADMKLGRLHTAILSAAAGALSSLIFLIFLIFSSKSYLVTAVLDPITLVTRVLFEISLLCLGADQLVEMSSNSDEMSSYVWWWSWCVHLSIMITSVASCLSKNQGHFDTYIASAHFILLVVIIIVTLKIKKWTIRYSYTKNPLKLISGVLWFALKHKSPTSASALSYLNESKPPRIDLGKMKYGGPFFEKDVESVKTFLRLIPLVCIITMINFPFQLIGRLSSENSVTIKHCLISGTYFIGNCVAIFGVPLYRFILKPYCFKFLKLSMLKKIGIGIALTVLGKLGYVIIDLYLSIPAYNDSNEALCLLQPDNFTNAVLTEHKMYVYLEITPKAVNALGFLMINVGSFEFIFAQSPHPMRGLLIGLWFSAGSVYEITGYLLVKPFKELGESLVPSCELYVLIMNFVFMFVSFVLFLVYSRKYRLHNNEETESECHQYSKSAHGYGSMSNSLAEDD</sequence>
<dbReference type="OrthoDB" id="8904098at2759"/>
<evidence type="ECO:0000256" key="1">
    <source>
        <dbReference type="ARBA" id="ARBA00004141"/>
    </source>
</evidence>
<evidence type="ECO:0000256" key="2">
    <source>
        <dbReference type="ARBA" id="ARBA00005982"/>
    </source>
</evidence>
<keyword evidence="4" id="KW-0813">Transport</keyword>
<feature type="transmembrane region" description="Helical" evidence="7">
    <location>
        <begin position="48"/>
        <end position="65"/>
    </location>
</feature>
<dbReference type="Pfam" id="PF00854">
    <property type="entry name" value="PTR2"/>
    <property type="match status" value="1"/>
</dbReference>
<dbReference type="PANTHER" id="PTHR11654">
    <property type="entry name" value="OLIGOPEPTIDE TRANSPORTER-RELATED"/>
    <property type="match status" value="1"/>
</dbReference>
<dbReference type="GO" id="GO:0022857">
    <property type="term" value="F:transmembrane transporter activity"/>
    <property type="evidence" value="ECO:0007669"/>
    <property type="project" value="InterPro"/>
</dbReference>
<dbReference type="EnsemblMetazoa" id="Aqu2.1.36267_001">
    <property type="protein sequence ID" value="Aqu2.1.36267_001"/>
    <property type="gene ID" value="Aqu2.1.36267"/>
</dbReference>
<name>A0A1X7V9S3_AMPQE</name>
<protein>
    <submittedName>
        <fullName evidence="8">Uncharacterized protein</fullName>
    </submittedName>
</protein>
<comment type="similarity">
    <text evidence="2">Belongs to the major facilitator superfamily. Proton-dependent oligopeptide transporter (POT/PTR) (TC 2.A.17) family.</text>
</comment>
<dbReference type="GO" id="GO:0016020">
    <property type="term" value="C:membrane"/>
    <property type="evidence" value="ECO:0007669"/>
    <property type="project" value="UniProtKB-SubCell"/>
</dbReference>
<comment type="subcellular location">
    <subcellularLocation>
        <location evidence="1">Membrane</location>
        <topology evidence="1">Multi-pass membrane protein</topology>
    </subcellularLocation>
</comment>
<keyword evidence="4" id="KW-0571">Peptide transport</keyword>
<accession>A0A1X7V9S3</accession>
<feature type="transmembrane region" description="Helical" evidence="7">
    <location>
        <begin position="332"/>
        <end position="353"/>
    </location>
</feature>
<organism evidence="8">
    <name type="scientific">Amphimedon queenslandica</name>
    <name type="common">Sponge</name>
    <dbReference type="NCBI Taxonomy" id="400682"/>
    <lineage>
        <taxon>Eukaryota</taxon>
        <taxon>Metazoa</taxon>
        <taxon>Porifera</taxon>
        <taxon>Demospongiae</taxon>
        <taxon>Heteroscleromorpha</taxon>
        <taxon>Haplosclerida</taxon>
        <taxon>Niphatidae</taxon>
        <taxon>Amphimedon</taxon>
    </lineage>
</organism>
<evidence type="ECO:0000256" key="7">
    <source>
        <dbReference type="SAM" id="Phobius"/>
    </source>
</evidence>
<dbReference type="InterPro" id="IPR036259">
    <property type="entry name" value="MFS_trans_sf"/>
</dbReference>
<dbReference type="InterPro" id="IPR000109">
    <property type="entry name" value="POT_fam"/>
</dbReference>
<dbReference type="Gene3D" id="1.20.1250.20">
    <property type="entry name" value="MFS general substrate transporter like domains"/>
    <property type="match status" value="1"/>
</dbReference>
<evidence type="ECO:0000256" key="3">
    <source>
        <dbReference type="ARBA" id="ARBA00022692"/>
    </source>
</evidence>
<reference evidence="8" key="1">
    <citation type="submission" date="2017-05" db="UniProtKB">
        <authorList>
            <consortium name="EnsemblMetazoa"/>
        </authorList>
    </citation>
    <scope>IDENTIFICATION</scope>
</reference>
<keyword evidence="4" id="KW-0653">Protein transport</keyword>
<evidence type="ECO:0000256" key="5">
    <source>
        <dbReference type="ARBA" id="ARBA00022989"/>
    </source>
</evidence>
<feature type="transmembrane region" description="Helical" evidence="7">
    <location>
        <begin position="302"/>
        <end position="320"/>
    </location>
</feature>
<keyword evidence="6 7" id="KW-0472">Membrane</keyword>
<evidence type="ECO:0000256" key="4">
    <source>
        <dbReference type="ARBA" id="ARBA00022856"/>
    </source>
</evidence>